<proteinExistence type="predicted"/>
<dbReference type="AlphaFoldDB" id="A0A0P0XXC7"/>
<dbReference type="PaxDb" id="39947-A0A0P0XXC7"/>
<keyword evidence="3" id="KW-1185">Reference proteome</keyword>
<feature type="compositionally biased region" description="Basic residues" evidence="1">
    <location>
        <begin position="320"/>
        <end position="336"/>
    </location>
</feature>
<evidence type="ECO:0000313" key="3">
    <source>
        <dbReference type="Proteomes" id="UP000059680"/>
    </source>
</evidence>
<gene>
    <name evidence="2" type="ordered locus">Os10g0547650</name>
    <name evidence="2" type="ORF">OSNPB_100547650</name>
</gene>
<dbReference type="EMBL" id="AP014966">
    <property type="protein sequence ID" value="BAT11915.1"/>
    <property type="molecule type" value="Genomic_DNA"/>
</dbReference>
<name>A0A0P0XXC7_ORYSJ</name>
<dbReference type="Gramene" id="Os10t0547650-00">
    <property type="protein sequence ID" value="Os10t0547650-00"/>
    <property type="gene ID" value="Os10g0547650"/>
</dbReference>
<protein>
    <submittedName>
        <fullName evidence="2">Os10g0547650 protein</fullName>
    </submittedName>
</protein>
<reference evidence="2 3" key="2">
    <citation type="journal article" date="2013" name="Plant Cell Physiol.">
        <title>Rice Annotation Project Database (RAP-DB): an integrative and interactive database for rice genomics.</title>
        <authorList>
            <person name="Sakai H."/>
            <person name="Lee S.S."/>
            <person name="Tanaka T."/>
            <person name="Numa H."/>
            <person name="Kim J."/>
            <person name="Kawahara Y."/>
            <person name="Wakimoto H."/>
            <person name="Yang C.C."/>
            <person name="Iwamoto M."/>
            <person name="Abe T."/>
            <person name="Yamada Y."/>
            <person name="Muto A."/>
            <person name="Inokuchi H."/>
            <person name="Ikemura T."/>
            <person name="Matsumoto T."/>
            <person name="Sasaki T."/>
            <person name="Itoh T."/>
        </authorList>
    </citation>
    <scope>NUCLEOTIDE SEQUENCE [LARGE SCALE GENOMIC DNA]</scope>
    <source>
        <strain evidence="3">cv. Nipponbare</strain>
    </source>
</reference>
<dbReference type="InParanoid" id="A0A0P0XXC7"/>
<evidence type="ECO:0000313" key="2">
    <source>
        <dbReference type="EMBL" id="BAT11915.1"/>
    </source>
</evidence>
<dbReference type="Proteomes" id="UP000059680">
    <property type="component" value="Chromosome 10"/>
</dbReference>
<accession>A0A0P0XXC7</accession>
<dbReference type="FunCoup" id="A0A0P0XXC7">
    <property type="interactions" value="1"/>
</dbReference>
<organism evidence="2 3">
    <name type="scientific">Oryza sativa subsp. japonica</name>
    <name type="common">Rice</name>
    <dbReference type="NCBI Taxonomy" id="39947"/>
    <lineage>
        <taxon>Eukaryota</taxon>
        <taxon>Viridiplantae</taxon>
        <taxon>Streptophyta</taxon>
        <taxon>Embryophyta</taxon>
        <taxon>Tracheophyta</taxon>
        <taxon>Spermatophyta</taxon>
        <taxon>Magnoliopsida</taxon>
        <taxon>Liliopsida</taxon>
        <taxon>Poales</taxon>
        <taxon>Poaceae</taxon>
        <taxon>BOP clade</taxon>
        <taxon>Oryzoideae</taxon>
        <taxon>Oryzeae</taxon>
        <taxon>Oryzinae</taxon>
        <taxon>Oryza</taxon>
        <taxon>Oryza sativa</taxon>
    </lineage>
</organism>
<feature type="region of interest" description="Disordered" evidence="1">
    <location>
        <begin position="263"/>
        <end position="344"/>
    </location>
</feature>
<feature type="compositionally biased region" description="Acidic residues" evidence="1">
    <location>
        <begin position="263"/>
        <end position="273"/>
    </location>
</feature>
<reference evidence="3" key="1">
    <citation type="journal article" date="2005" name="Nature">
        <title>The map-based sequence of the rice genome.</title>
        <authorList>
            <consortium name="International rice genome sequencing project (IRGSP)"/>
            <person name="Matsumoto T."/>
            <person name="Wu J."/>
            <person name="Kanamori H."/>
            <person name="Katayose Y."/>
            <person name="Fujisawa M."/>
            <person name="Namiki N."/>
            <person name="Mizuno H."/>
            <person name="Yamamoto K."/>
            <person name="Antonio B.A."/>
            <person name="Baba T."/>
            <person name="Sakata K."/>
            <person name="Nagamura Y."/>
            <person name="Aoki H."/>
            <person name="Arikawa K."/>
            <person name="Arita K."/>
            <person name="Bito T."/>
            <person name="Chiden Y."/>
            <person name="Fujitsuka N."/>
            <person name="Fukunaka R."/>
            <person name="Hamada M."/>
            <person name="Harada C."/>
            <person name="Hayashi A."/>
            <person name="Hijishita S."/>
            <person name="Honda M."/>
            <person name="Hosokawa S."/>
            <person name="Ichikawa Y."/>
            <person name="Idonuma A."/>
            <person name="Iijima M."/>
            <person name="Ikeda M."/>
            <person name="Ikeno M."/>
            <person name="Ito K."/>
            <person name="Ito S."/>
            <person name="Ito T."/>
            <person name="Ito Y."/>
            <person name="Ito Y."/>
            <person name="Iwabuchi A."/>
            <person name="Kamiya K."/>
            <person name="Karasawa W."/>
            <person name="Kurita K."/>
            <person name="Katagiri S."/>
            <person name="Kikuta A."/>
            <person name="Kobayashi H."/>
            <person name="Kobayashi N."/>
            <person name="Machita K."/>
            <person name="Maehara T."/>
            <person name="Masukawa M."/>
            <person name="Mizubayashi T."/>
            <person name="Mukai Y."/>
            <person name="Nagasaki H."/>
            <person name="Nagata Y."/>
            <person name="Naito S."/>
            <person name="Nakashima M."/>
            <person name="Nakama Y."/>
            <person name="Nakamichi Y."/>
            <person name="Nakamura M."/>
            <person name="Meguro A."/>
            <person name="Negishi M."/>
            <person name="Ohta I."/>
            <person name="Ohta T."/>
            <person name="Okamoto M."/>
            <person name="Ono N."/>
            <person name="Saji S."/>
            <person name="Sakaguchi M."/>
            <person name="Sakai K."/>
            <person name="Shibata M."/>
            <person name="Shimokawa T."/>
            <person name="Song J."/>
            <person name="Takazaki Y."/>
            <person name="Terasawa K."/>
            <person name="Tsugane M."/>
            <person name="Tsuji K."/>
            <person name="Ueda S."/>
            <person name="Waki K."/>
            <person name="Yamagata H."/>
            <person name="Yamamoto M."/>
            <person name="Yamamoto S."/>
            <person name="Yamane H."/>
            <person name="Yoshiki S."/>
            <person name="Yoshihara R."/>
            <person name="Yukawa K."/>
            <person name="Zhong H."/>
            <person name="Yano M."/>
            <person name="Yuan Q."/>
            <person name="Ouyang S."/>
            <person name="Liu J."/>
            <person name="Jones K.M."/>
            <person name="Gansberger K."/>
            <person name="Moffat K."/>
            <person name="Hill J."/>
            <person name="Bera J."/>
            <person name="Fadrosh D."/>
            <person name="Jin S."/>
            <person name="Johri S."/>
            <person name="Kim M."/>
            <person name="Overton L."/>
            <person name="Reardon M."/>
            <person name="Tsitrin T."/>
            <person name="Vuong H."/>
            <person name="Weaver B."/>
            <person name="Ciecko A."/>
            <person name="Tallon L."/>
            <person name="Jackson J."/>
            <person name="Pai G."/>
            <person name="Aken S.V."/>
            <person name="Utterback T."/>
            <person name="Reidmuller S."/>
            <person name="Feldblyum T."/>
            <person name="Hsiao J."/>
            <person name="Zismann V."/>
            <person name="Iobst S."/>
            <person name="de Vazeille A.R."/>
            <person name="Buell C.R."/>
            <person name="Ying K."/>
            <person name="Li Y."/>
            <person name="Lu T."/>
            <person name="Huang Y."/>
            <person name="Zhao Q."/>
            <person name="Feng Q."/>
            <person name="Zhang L."/>
            <person name="Zhu J."/>
            <person name="Weng Q."/>
            <person name="Mu J."/>
            <person name="Lu Y."/>
            <person name="Fan D."/>
            <person name="Liu Y."/>
            <person name="Guan J."/>
            <person name="Zhang Y."/>
            <person name="Yu S."/>
            <person name="Liu X."/>
            <person name="Zhang Y."/>
            <person name="Hong G."/>
            <person name="Han B."/>
            <person name="Choisne N."/>
            <person name="Demange N."/>
            <person name="Orjeda G."/>
            <person name="Samain S."/>
            <person name="Cattolico L."/>
            <person name="Pelletier E."/>
            <person name="Couloux A."/>
            <person name="Segurens B."/>
            <person name="Wincker P."/>
            <person name="D'Hont A."/>
            <person name="Scarpelli C."/>
            <person name="Weissenbach J."/>
            <person name="Salanoubat M."/>
            <person name="Quetier F."/>
            <person name="Yu Y."/>
            <person name="Kim H.R."/>
            <person name="Rambo T."/>
            <person name="Currie J."/>
            <person name="Collura K."/>
            <person name="Luo M."/>
            <person name="Yang T."/>
            <person name="Ammiraju J.S.S."/>
            <person name="Engler F."/>
            <person name="Soderlund C."/>
            <person name="Wing R.A."/>
            <person name="Palmer L.E."/>
            <person name="de la Bastide M."/>
            <person name="Spiegel L."/>
            <person name="Nascimento L."/>
            <person name="Zutavern T."/>
            <person name="O'Shaughnessy A."/>
            <person name="Dike S."/>
            <person name="Dedhia N."/>
            <person name="Preston R."/>
            <person name="Balija V."/>
            <person name="McCombie W.R."/>
            <person name="Chow T."/>
            <person name="Chen H."/>
            <person name="Chung M."/>
            <person name="Chen C."/>
            <person name="Shaw J."/>
            <person name="Wu H."/>
            <person name="Hsiao K."/>
            <person name="Chao Y."/>
            <person name="Chu M."/>
            <person name="Cheng C."/>
            <person name="Hour A."/>
            <person name="Lee P."/>
            <person name="Lin S."/>
            <person name="Lin Y."/>
            <person name="Liou J."/>
            <person name="Liu S."/>
            <person name="Hsing Y."/>
            <person name="Raghuvanshi S."/>
            <person name="Mohanty A."/>
            <person name="Bharti A.K."/>
            <person name="Gaur A."/>
            <person name="Gupta V."/>
            <person name="Kumar D."/>
            <person name="Ravi V."/>
            <person name="Vij S."/>
            <person name="Kapur A."/>
            <person name="Khurana P."/>
            <person name="Khurana P."/>
            <person name="Khurana J.P."/>
            <person name="Tyagi A.K."/>
            <person name="Gaikwad K."/>
            <person name="Singh A."/>
            <person name="Dalal V."/>
            <person name="Srivastava S."/>
            <person name="Dixit A."/>
            <person name="Pal A.K."/>
            <person name="Ghazi I.A."/>
            <person name="Yadav M."/>
            <person name="Pandit A."/>
            <person name="Bhargava A."/>
            <person name="Sureshbabu K."/>
            <person name="Batra K."/>
            <person name="Sharma T.R."/>
            <person name="Mohapatra T."/>
            <person name="Singh N.K."/>
            <person name="Messing J."/>
            <person name="Nelson A.B."/>
            <person name="Fuks G."/>
            <person name="Kavchok S."/>
            <person name="Keizer G."/>
            <person name="Linton E."/>
            <person name="Llaca V."/>
            <person name="Song R."/>
            <person name="Tanyolac B."/>
            <person name="Young S."/>
            <person name="Ho-Il K."/>
            <person name="Hahn J.H."/>
            <person name="Sangsakoo G."/>
            <person name="Vanavichit A."/>
            <person name="de Mattos Luiz.A.T."/>
            <person name="Zimmer P.D."/>
            <person name="Malone G."/>
            <person name="Dellagostin O."/>
            <person name="de Oliveira A.C."/>
            <person name="Bevan M."/>
            <person name="Bancroft I."/>
            <person name="Minx P."/>
            <person name="Cordum H."/>
            <person name="Wilson R."/>
            <person name="Cheng Z."/>
            <person name="Jin W."/>
            <person name="Jiang J."/>
            <person name="Leong S.A."/>
            <person name="Iwama H."/>
            <person name="Gojobori T."/>
            <person name="Itoh T."/>
            <person name="Niimura Y."/>
            <person name="Fujii Y."/>
            <person name="Habara T."/>
            <person name="Sakai H."/>
            <person name="Sato Y."/>
            <person name="Wilson G."/>
            <person name="Kumar K."/>
            <person name="McCouch S."/>
            <person name="Juretic N."/>
            <person name="Hoen D."/>
            <person name="Wright S."/>
            <person name="Bruskiewich R."/>
            <person name="Bureau T."/>
            <person name="Miyao A."/>
            <person name="Hirochika H."/>
            <person name="Nishikawa T."/>
            <person name="Kadowaki K."/>
            <person name="Sugiura M."/>
            <person name="Burr B."/>
            <person name="Sasaki T."/>
        </authorList>
    </citation>
    <scope>NUCLEOTIDE SEQUENCE [LARGE SCALE GENOMIC DNA]</scope>
    <source>
        <strain evidence="3">cv. Nipponbare</strain>
    </source>
</reference>
<reference evidence="2 3" key="3">
    <citation type="journal article" date="2013" name="Rice">
        <title>Improvement of the Oryza sativa Nipponbare reference genome using next generation sequence and optical map data.</title>
        <authorList>
            <person name="Kawahara Y."/>
            <person name="de la Bastide M."/>
            <person name="Hamilton J.P."/>
            <person name="Kanamori H."/>
            <person name="McCombie W.R."/>
            <person name="Ouyang S."/>
            <person name="Schwartz D.C."/>
            <person name="Tanaka T."/>
            <person name="Wu J."/>
            <person name="Zhou S."/>
            <person name="Childs K.L."/>
            <person name="Davidson R.M."/>
            <person name="Lin H."/>
            <person name="Quesada-Ocampo L."/>
            <person name="Vaillancourt B."/>
            <person name="Sakai H."/>
            <person name="Lee S.S."/>
            <person name="Kim J."/>
            <person name="Numa H."/>
            <person name="Itoh T."/>
            <person name="Buell C.R."/>
            <person name="Matsumoto T."/>
        </authorList>
    </citation>
    <scope>NUCLEOTIDE SEQUENCE [LARGE SCALE GENOMIC DNA]</scope>
    <source>
        <strain evidence="3">cv. Nipponbare</strain>
    </source>
</reference>
<evidence type="ECO:0000256" key="1">
    <source>
        <dbReference type="SAM" id="MobiDB-lite"/>
    </source>
</evidence>
<feature type="compositionally biased region" description="Basic and acidic residues" evidence="1">
    <location>
        <begin position="299"/>
        <end position="319"/>
    </location>
</feature>
<sequence>MGYLVEAWLGVAEVDDDEGDGGRDGGPRHVEAEHVGDEHADGDHVREALEEQLPPVLRALHEPPVLRRDVLRHHRLGVAAVVVLRRCGGGGVAVVFLVVVERRAAALLDGLHLLAGGDLVGAAGAAVELLPVHAEQHEHVDPHAGEHGGEDAEEEGNKGDLAVEGDDQVLRVADGRRAGADVGAGGEREQERLRREVALGGELEHELGEDDAAGVVGEERAGERGDDADAAHEVAPALAPPRQQPAQVPEHAGVLEVAADDHGGEEEAQDGEVDGGVGVVGADHVEHDHQHRAQQRPRRPPDRQERHRREHRQHPEHTERHRPHHHLRQRRQRHGRLSLSLQCS</sequence>